<comment type="similarity">
    <text evidence="1 11">Belongs to the helicase family. UvrD subfamily.</text>
</comment>
<dbReference type="Pfam" id="PF00580">
    <property type="entry name" value="UvrD-helicase"/>
    <property type="match status" value="1"/>
</dbReference>
<keyword evidence="6 11" id="KW-0238">DNA-binding</keyword>
<keyword evidence="7" id="KW-0413">Isomerase</keyword>
<keyword evidence="2 10" id="KW-0547">Nucleotide-binding</keyword>
<dbReference type="RefSeq" id="WP_251412672.1">
    <property type="nucleotide sequence ID" value="NZ_JAMQGM010000020.1"/>
</dbReference>
<feature type="domain" description="UvrD-like helicase ATP-binding" evidence="13">
    <location>
        <begin position="73"/>
        <end position="365"/>
    </location>
</feature>
<dbReference type="Gene3D" id="1.10.10.160">
    <property type="match status" value="1"/>
</dbReference>
<feature type="domain" description="UvrD-like helicase C-terminal" evidence="14">
    <location>
        <begin position="366"/>
        <end position="649"/>
    </location>
</feature>
<dbReference type="PANTHER" id="PTHR11070">
    <property type="entry name" value="UVRD / RECB / PCRA DNA HELICASE FAMILY MEMBER"/>
    <property type="match status" value="1"/>
</dbReference>
<dbReference type="NCBIfam" id="TIGR01073">
    <property type="entry name" value="pcrA"/>
    <property type="match status" value="1"/>
</dbReference>
<evidence type="ECO:0000313" key="15">
    <source>
        <dbReference type="EMBL" id="MCM2577610.1"/>
    </source>
</evidence>
<proteinExistence type="inferred from homology"/>
<protein>
    <recommendedName>
        <fullName evidence="11">ATP-dependent DNA helicase</fullName>
        <ecNumber evidence="11">5.6.2.4</ecNumber>
    </recommendedName>
</protein>
<dbReference type="GO" id="GO:0016787">
    <property type="term" value="F:hydrolase activity"/>
    <property type="evidence" value="ECO:0007669"/>
    <property type="project" value="UniProtKB-KW"/>
</dbReference>
<keyword evidence="16" id="KW-1185">Reference proteome</keyword>
<keyword evidence="5 10" id="KW-0067">ATP-binding</keyword>
<comment type="catalytic activity">
    <reaction evidence="9 11">
        <text>ATP + H2O = ADP + phosphate + H(+)</text>
        <dbReference type="Rhea" id="RHEA:13065"/>
        <dbReference type="ChEBI" id="CHEBI:15377"/>
        <dbReference type="ChEBI" id="CHEBI:15378"/>
        <dbReference type="ChEBI" id="CHEBI:30616"/>
        <dbReference type="ChEBI" id="CHEBI:43474"/>
        <dbReference type="ChEBI" id="CHEBI:456216"/>
        <dbReference type="EC" id="5.6.2.4"/>
    </reaction>
</comment>
<dbReference type="InterPro" id="IPR013986">
    <property type="entry name" value="DExx_box_DNA_helicase_dom_sf"/>
</dbReference>
<evidence type="ECO:0000313" key="16">
    <source>
        <dbReference type="Proteomes" id="UP001167160"/>
    </source>
</evidence>
<dbReference type="Pfam" id="PF13361">
    <property type="entry name" value="UvrD_C"/>
    <property type="match status" value="1"/>
</dbReference>
<evidence type="ECO:0000256" key="8">
    <source>
        <dbReference type="ARBA" id="ARBA00034617"/>
    </source>
</evidence>
<feature type="compositionally biased region" description="Acidic residues" evidence="12">
    <location>
        <begin position="27"/>
        <end position="37"/>
    </location>
</feature>
<evidence type="ECO:0000256" key="3">
    <source>
        <dbReference type="ARBA" id="ARBA00022801"/>
    </source>
</evidence>
<evidence type="ECO:0000256" key="11">
    <source>
        <dbReference type="RuleBase" id="RU364053"/>
    </source>
</evidence>
<evidence type="ECO:0000256" key="9">
    <source>
        <dbReference type="ARBA" id="ARBA00048988"/>
    </source>
</evidence>
<dbReference type="CDD" id="cd18807">
    <property type="entry name" value="SF1_C_UvrD"/>
    <property type="match status" value="1"/>
</dbReference>
<dbReference type="Pfam" id="PF21196">
    <property type="entry name" value="PcrA_UvrD_tudor"/>
    <property type="match status" value="1"/>
</dbReference>
<dbReference type="GO" id="GO:0003678">
    <property type="term" value="F:DNA helicase activity"/>
    <property type="evidence" value="ECO:0007669"/>
    <property type="project" value="UniProtKB-EC"/>
</dbReference>
<dbReference type="EC" id="5.6.2.4" evidence="11"/>
<evidence type="ECO:0000256" key="6">
    <source>
        <dbReference type="ARBA" id="ARBA00023125"/>
    </source>
</evidence>
<evidence type="ECO:0000256" key="1">
    <source>
        <dbReference type="ARBA" id="ARBA00009922"/>
    </source>
</evidence>
<gene>
    <name evidence="15" type="primary">pcrA</name>
    <name evidence="15" type="ORF">M1E25_09615</name>
</gene>
<keyword evidence="4 10" id="KW-0347">Helicase</keyword>
<comment type="caution">
    <text evidence="15">The sequence shown here is derived from an EMBL/GenBank/DDBJ whole genome shotgun (WGS) entry which is preliminary data.</text>
</comment>
<evidence type="ECO:0000259" key="13">
    <source>
        <dbReference type="PROSITE" id="PS51198"/>
    </source>
</evidence>
<evidence type="ECO:0000259" key="14">
    <source>
        <dbReference type="PROSITE" id="PS51217"/>
    </source>
</evidence>
<dbReference type="EMBL" id="JAMQGM010000020">
    <property type="protein sequence ID" value="MCM2577610.1"/>
    <property type="molecule type" value="Genomic_DNA"/>
</dbReference>
<feature type="region of interest" description="Disordered" evidence="12">
    <location>
        <begin position="1"/>
        <end position="62"/>
    </location>
</feature>
<evidence type="ECO:0000256" key="4">
    <source>
        <dbReference type="ARBA" id="ARBA00022806"/>
    </source>
</evidence>
<name>A0ABT0X5S6_9ACTN</name>
<dbReference type="Gene3D" id="3.40.50.300">
    <property type="entry name" value="P-loop containing nucleotide triphosphate hydrolases"/>
    <property type="match status" value="2"/>
</dbReference>
<sequence>MSSLFDDSFLTDLHQSAEHPPPPPEEPGPEDVPDDLFGEAFDGPPPGHMPAPGVSHYRDGAPRPVIDPAALLEGLNEQQQAAVVHTGSPLLIVAGAGSGKTRVLTHRIAHLLGARHVHPGSILAITFTNKAAGEMKERVEHLVGPRANAMWVSTFHSACVRILRRESKKLGFTSSFSIYDAADSKRLMSLVCRDLDLDPKRYPPKSFSAKISNLKNELIDEETFAAGASGGTSQAGGSGGGFEKTLAEAYAMYQSRLREANALDFDDIIMTTVNLLQAFPDVAEHYRRRFRHVLVDEYQDTNHAQYTLVRELVGTGEHTGELCVVGDADQSIYAFRGATIRNILQFEEDYPDATTILLEQNYRSTQTILSAANAVIERNENRRPKNLWTQAGAGSTITGYVADTEHDEAQFVADEIDRLADAGDAKAGDVAIFYRTNAQSRVFEEILIRVGLPYKVVGGVRFYERKEVRDVLAYLRVLSNPEDTVPLRRILNVPKRGIGDRAEAMIDALALREKISFAQALRRVDDAYGMAARSANAVKRFNTLMEELRTIAESGAGPATVLEAVMERTGYLAELQASTDPQDETRIENLQELAAVALEFEQARTEEEPGTLPEFLEQVALVADSDQIPDDEEDGSGVVTLMTLHTAKGLEFPVVFLTGMEDGVFPHMRALGQVKELEEERRLAYVGITRARERLYLTRSTMRSAWGTPSYNPPSRFLEEIPDQYVDWRRTGPSSPSASMGAVAGVTSSLSSARARSGPSGFATRRTPDRPVVVLAVGDRVTHDQFGLGTVMSVQGSGHDAKATIDFGTEKPKVLLLRYAPVQKL</sequence>
<reference evidence="15" key="1">
    <citation type="journal article" date="2023" name="Int. J. Syst. Evol. Microbiol.">
        <title>Streptomyces meridianus sp. nov. isolated from brackish water of the Tagus estuary in Alcochete, Portugal.</title>
        <authorList>
            <person name="Santos J.D.N."/>
            <person name="Klimek D."/>
            <person name="Calusinska M."/>
            <person name="Lobo Da Cunha A."/>
            <person name="Catita J."/>
            <person name="Goncalves H."/>
            <person name="Gonzalez I."/>
            <person name="Reyes F."/>
            <person name="Lage O.M."/>
        </authorList>
    </citation>
    <scope>NUCLEOTIDE SEQUENCE</scope>
    <source>
        <strain evidence="15">MTZ3.1</strain>
    </source>
</reference>
<comment type="catalytic activity">
    <reaction evidence="8">
        <text>Couples ATP hydrolysis with the unwinding of duplex DNA by translocating in the 3'-5' direction.</text>
        <dbReference type="EC" id="5.6.2.4"/>
    </reaction>
</comment>
<dbReference type="Gene3D" id="1.10.486.10">
    <property type="entry name" value="PCRA, domain 4"/>
    <property type="match status" value="1"/>
</dbReference>
<dbReference type="InterPro" id="IPR014017">
    <property type="entry name" value="DNA_helicase_UvrD-like_C"/>
</dbReference>
<accession>A0ABT0X5S6</accession>
<dbReference type="PROSITE" id="PS51198">
    <property type="entry name" value="UVRD_HELICASE_ATP_BIND"/>
    <property type="match status" value="1"/>
</dbReference>
<feature type="binding site" evidence="10">
    <location>
        <begin position="94"/>
        <end position="101"/>
    </location>
    <ligand>
        <name>ATP</name>
        <dbReference type="ChEBI" id="CHEBI:30616"/>
    </ligand>
</feature>
<dbReference type="InterPro" id="IPR027417">
    <property type="entry name" value="P-loop_NTPase"/>
</dbReference>
<dbReference type="InterPro" id="IPR000212">
    <property type="entry name" value="DNA_helicase_UvrD/REP"/>
</dbReference>
<dbReference type="InterPro" id="IPR005751">
    <property type="entry name" value="ATP-dep_DNA_helicase_PcrA"/>
</dbReference>
<evidence type="ECO:0000256" key="5">
    <source>
        <dbReference type="ARBA" id="ARBA00022840"/>
    </source>
</evidence>
<keyword evidence="3 10" id="KW-0378">Hydrolase</keyword>
<evidence type="ECO:0000256" key="10">
    <source>
        <dbReference type="PROSITE-ProRule" id="PRU00560"/>
    </source>
</evidence>
<dbReference type="SUPFAM" id="SSF52540">
    <property type="entry name" value="P-loop containing nucleoside triphosphate hydrolases"/>
    <property type="match status" value="1"/>
</dbReference>
<evidence type="ECO:0000256" key="2">
    <source>
        <dbReference type="ARBA" id="ARBA00022741"/>
    </source>
</evidence>
<evidence type="ECO:0000256" key="12">
    <source>
        <dbReference type="SAM" id="MobiDB-lite"/>
    </source>
</evidence>
<evidence type="ECO:0000256" key="7">
    <source>
        <dbReference type="ARBA" id="ARBA00023235"/>
    </source>
</evidence>
<dbReference type="InterPro" id="IPR014016">
    <property type="entry name" value="UvrD-like_ATP-bd"/>
</dbReference>
<dbReference type="PANTHER" id="PTHR11070:SF2">
    <property type="entry name" value="ATP-DEPENDENT DNA HELICASE SRS2"/>
    <property type="match status" value="1"/>
</dbReference>
<dbReference type="CDD" id="cd17932">
    <property type="entry name" value="DEXQc_UvrD"/>
    <property type="match status" value="1"/>
</dbReference>
<dbReference type="Proteomes" id="UP001167160">
    <property type="component" value="Unassembled WGS sequence"/>
</dbReference>
<organism evidence="15 16">
    <name type="scientific">Streptomyces meridianus</name>
    <dbReference type="NCBI Taxonomy" id="2938945"/>
    <lineage>
        <taxon>Bacteria</taxon>
        <taxon>Bacillati</taxon>
        <taxon>Actinomycetota</taxon>
        <taxon>Actinomycetes</taxon>
        <taxon>Kitasatosporales</taxon>
        <taxon>Streptomycetaceae</taxon>
        <taxon>Streptomyces</taxon>
    </lineage>
</organism>
<dbReference type="PROSITE" id="PS51217">
    <property type="entry name" value="UVRD_HELICASE_CTER"/>
    <property type="match status" value="1"/>
</dbReference>